<evidence type="ECO:0000313" key="1">
    <source>
        <dbReference type="EMBL" id="KAF7415694.1"/>
    </source>
</evidence>
<sequence>MLFEVAAATAASAAAIKRKANGRRRKDEKKFECYLKLALSFIIIQFNFDLLGYKDIGEFPKSRLSLQTPVTRDFYLLDTLKCFCCPASWYYESLLKKGSFSNLAQDVVQSTPRIWRFKKTVKVFPGCRNFRNIFHLYTSNALEKEKRELGVGDRSTGLLVKPRKAWMAWLPVLVIKLIKLRELTLETERLRVDVTVKRETETTLTSRVTLSRSENRKHFLAFERTGSRTSRITIEKDRNPGTSARENDTKSKCWRMGRRVTTKETADVLPLWKARDQSKAEFSIPTRKIFSSVGLLDLNFEIFSKTT</sequence>
<dbReference type="AlphaFoldDB" id="A0A834U466"/>
<organism evidence="1 2">
    <name type="scientific">Vespula pensylvanica</name>
    <name type="common">Western yellow jacket</name>
    <name type="synonym">Wasp</name>
    <dbReference type="NCBI Taxonomy" id="30213"/>
    <lineage>
        <taxon>Eukaryota</taxon>
        <taxon>Metazoa</taxon>
        <taxon>Ecdysozoa</taxon>
        <taxon>Arthropoda</taxon>
        <taxon>Hexapoda</taxon>
        <taxon>Insecta</taxon>
        <taxon>Pterygota</taxon>
        <taxon>Neoptera</taxon>
        <taxon>Endopterygota</taxon>
        <taxon>Hymenoptera</taxon>
        <taxon>Apocrita</taxon>
        <taxon>Aculeata</taxon>
        <taxon>Vespoidea</taxon>
        <taxon>Vespidae</taxon>
        <taxon>Vespinae</taxon>
        <taxon>Vespula</taxon>
    </lineage>
</organism>
<dbReference type="Proteomes" id="UP000600918">
    <property type="component" value="Unassembled WGS sequence"/>
</dbReference>
<protein>
    <submittedName>
        <fullName evidence="1">Uncharacterized protein</fullName>
    </submittedName>
</protein>
<keyword evidence="2" id="KW-1185">Reference proteome</keyword>
<comment type="caution">
    <text evidence="1">The sequence shown here is derived from an EMBL/GenBank/DDBJ whole genome shotgun (WGS) entry which is preliminary data.</text>
</comment>
<name>A0A834U466_VESPE</name>
<dbReference type="EMBL" id="JACSDY010000011">
    <property type="protein sequence ID" value="KAF7415694.1"/>
    <property type="molecule type" value="Genomic_DNA"/>
</dbReference>
<reference evidence="1" key="1">
    <citation type="journal article" date="2020" name="G3 (Bethesda)">
        <title>High-Quality Assemblies for Three Invasive Social Wasps from the &lt;i&gt;Vespula&lt;/i&gt; Genus.</title>
        <authorList>
            <person name="Harrop T.W.R."/>
            <person name="Guhlin J."/>
            <person name="McLaughlin G.M."/>
            <person name="Permina E."/>
            <person name="Stockwell P."/>
            <person name="Gilligan J."/>
            <person name="Le Lec M.F."/>
            <person name="Gruber M.A.M."/>
            <person name="Quinn O."/>
            <person name="Lovegrove M."/>
            <person name="Duncan E.J."/>
            <person name="Remnant E.J."/>
            <person name="Van Eeckhoven J."/>
            <person name="Graham B."/>
            <person name="Knapp R.A."/>
            <person name="Langford K.W."/>
            <person name="Kronenberg Z."/>
            <person name="Press M.O."/>
            <person name="Eacker S.M."/>
            <person name="Wilson-Rankin E.E."/>
            <person name="Purcell J."/>
            <person name="Lester P.J."/>
            <person name="Dearden P.K."/>
        </authorList>
    </citation>
    <scope>NUCLEOTIDE SEQUENCE</scope>
    <source>
        <strain evidence="1">Volc-1</strain>
    </source>
</reference>
<accession>A0A834U466</accession>
<evidence type="ECO:0000313" key="2">
    <source>
        <dbReference type="Proteomes" id="UP000600918"/>
    </source>
</evidence>
<proteinExistence type="predicted"/>
<gene>
    <name evidence="1" type="ORF">H0235_012286</name>
</gene>